<evidence type="ECO:0000256" key="3">
    <source>
        <dbReference type="ARBA" id="ARBA00022692"/>
    </source>
</evidence>
<protein>
    <recommendedName>
        <fullName evidence="9">Gustatory receptor</fullName>
    </recommendedName>
</protein>
<evidence type="ECO:0000256" key="6">
    <source>
        <dbReference type="SAM" id="Phobius"/>
    </source>
</evidence>
<keyword evidence="3 6" id="KW-0812">Transmembrane</keyword>
<dbReference type="Pfam" id="PF08395">
    <property type="entry name" value="7tm_7"/>
    <property type="match status" value="1"/>
</dbReference>
<dbReference type="GO" id="GO:0050909">
    <property type="term" value="P:sensory perception of taste"/>
    <property type="evidence" value="ECO:0007669"/>
    <property type="project" value="InterPro"/>
</dbReference>
<evidence type="ECO:0000256" key="5">
    <source>
        <dbReference type="ARBA" id="ARBA00023136"/>
    </source>
</evidence>
<evidence type="ECO:0000313" key="7">
    <source>
        <dbReference type="EMBL" id="GFU57023.1"/>
    </source>
</evidence>
<accession>A0A8X6UVD0</accession>
<reference evidence="7" key="1">
    <citation type="submission" date="2020-08" db="EMBL/GenBank/DDBJ databases">
        <title>Multicomponent nature underlies the extraordinary mechanical properties of spider dragline silk.</title>
        <authorList>
            <person name="Kono N."/>
            <person name="Nakamura H."/>
            <person name="Mori M."/>
            <person name="Yoshida Y."/>
            <person name="Ohtoshi R."/>
            <person name="Malay A.D."/>
            <person name="Moran D.A.P."/>
            <person name="Tomita M."/>
            <person name="Numata K."/>
            <person name="Arakawa K."/>
        </authorList>
    </citation>
    <scope>NUCLEOTIDE SEQUENCE</scope>
</reference>
<name>A0A8X6UVD0_NEPPI</name>
<comment type="caution">
    <text evidence="7">The sequence shown here is derived from an EMBL/GenBank/DDBJ whole genome shotgun (WGS) entry which is preliminary data.</text>
</comment>
<keyword evidence="5 6" id="KW-0472">Membrane</keyword>
<gene>
    <name evidence="7" type="primary">AVEN_260046_1</name>
    <name evidence="7" type="ORF">NPIL_151981</name>
</gene>
<feature type="transmembrane region" description="Helical" evidence="6">
    <location>
        <begin position="223"/>
        <end position="244"/>
    </location>
</feature>
<keyword evidence="8" id="KW-1185">Reference proteome</keyword>
<evidence type="ECO:0000256" key="1">
    <source>
        <dbReference type="ARBA" id="ARBA00004651"/>
    </source>
</evidence>
<organism evidence="7 8">
    <name type="scientific">Nephila pilipes</name>
    <name type="common">Giant wood spider</name>
    <name type="synonym">Nephila maculata</name>
    <dbReference type="NCBI Taxonomy" id="299642"/>
    <lineage>
        <taxon>Eukaryota</taxon>
        <taxon>Metazoa</taxon>
        <taxon>Ecdysozoa</taxon>
        <taxon>Arthropoda</taxon>
        <taxon>Chelicerata</taxon>
        <taxon>Arachnida</taxon>
        <taxon>Araneae</taxon>
        <taxon>Araneomorphae</taxon>
        <taxon>Entelegynae</taxon>
        <taxon>Araneoidea</taxon>
        <taxon>Nephilidae</taxon>
        <taxon>Nephila</taxon>
    </lineage>
</organism>
<comment type="subcellular location">
    <subcellularLocation>
        <location evidence="1">Cell membrane</location>
        <topology evidence="1">Multi-pass membrane protein</topology>
    </subcellularLocation>
</comment>
<feature type="transmembrane region" description="Helical" evidence="6">
    <location>
        <begin position="185"/>
        <end position="203"/>
    </location>
</feature>
<dbReference type="InterPro" id="IPR013604">
    <property type="entry name" value="7TM_chemorcpt"/>
</dbReference>
<evidence type="ECO:0000256" key="2">
    <source>
        <dbReference type="ARBA" id="ARBA00022475"/>
    </source>
</evidence>
<sequence>MCLKRFNSKLARKSIDITASLLWFVMMKKRKNVLRLLYNTQLLGNSLGKKIPKRWLIYGAVATITIPLIALGSMTIPFQEDQCKALLMYYSFGLNYVNDGNNCIVFYFIIFIIQFIVHALRTIVAIIYIVICCFLRNLLNAHSAVSAKKVIIQNADTGYAYFKNYLDTNERIAVILKSLEKTMSLPIFLIVSSDLMGLMYGLIKLDPFNNIPEYKDSIRPYTVMIVFVSARGLFSFLCISFAASGIHQASKNAKDTQQDILKQLLIVGGKKEFQESLLLNNSYNNPPFILSAWDVFYFTKGGILSVLGSVMTYSLLIMQILK</sequence>
<evidence type="ECO:0008006" key="9">
    <source>
        <dbReference type="Google" id="ProtNLM"/>
    </source>
</evidence>
<dbReference type="EMBL" id="BMAW01039740">
    <property type="protein sequence ID" value="GFU57023.1"/>
    <property type="molecule type" value="Genomic_DNA"/>
</dbReference>
<feature type="transmembrane region" description="Helical" evidence="6">
    <location>
        <begin position="104"/>
        <end position="135"/>
    </location>
</feature>
<dbReference type="AlphaFoldDB" id="A0A8X6UVD0"/>
<dbReference type="GO" id="GO:0005886">
    <property type="term" value="C:plasma membrane"/>
    <property type="evidence" value="ECO:0007669"/>
    <property type="project" value="UniProtKB-SubCell"/>
</dbReference>
<feature type="transmembrane region" description="Helical" evidence="6">
    <location>
        <begin position="301"/>
        <end position="321"/>
    </location>
</feature>
<keyword evidence="2" id="KW-1003">Cell membrane</keyword>
<proteinExistence type="predicted"/>
<dbReference type="OrthoDB" id="6422868at2759"/>
<keyword evidence="4 6" id="KW-1133">Transmembrane helix</keyword>
<feature type="transmembrane region" description="Helical" evidence="6">
    <location>
        <begin position="55"/>
        <end position="78"/>
    </location>
</feature>
<evidence type="ECO:0000313" key="8">
    <source>
        <dbReference type="Proteomes" id="UP000887013"/>
    </source>
</evidence>
<evidence type="ECO:0000256" key="4">
    <source>
        <dbReference type="ARBA" id="ARBA00022989"/>
    </source>
</evidence>
<dbReference type="Proteomes" id="UP000887013">
    <property type="component" value="Unassembled WGS sequence"/>
</dbReference>